<evidence type="ECO:0000313" key="1">
    <source>
        <dbReference type="EMBL" id="WLS04153.1"/>
    </source>
</evidence>
<dbReference type="RefSeq" id="WP_306160053.1">
    <property type="nucleotide sequence ID" value="NZ_CP132314.1"/>
</dbReference>
<gene>
    <name evidence="1" type="ORF">Q9315_05915</name>
</gene>
<evidence type="ECO:0008006" key="3">
    <source>
        <dbReference type="Google" id="ProtNLM"/>
    </source>
</evidence>
<name>A0ABY9K6G1_9HYPH</name>
<keyword evidence="2" id="KW-1185">Reference proteome</keyword>
<dbReference type="EMBL" id="CP132314">
    <property type="protein sequence ID" value="WLS04153.1"/>
    <property type="molecule type" value="Genomic_DNA"/>
</dbReference>
<proteinExistence type="predicted"/>
<sequence>MSSNRGASACRLGTERLVYEYEFDIRAALKSVHKAHTFSVDGIKSTQRRRAASLQEFGVDPTPSILHPNWNALDNQRASAACAFEQFRARAWALGELRASLTSTFRQLRHVTFVDTSDRRTEGELAGFRLASYKRRIARALANLKRTNPDLWAFGIVEISATRTHDNGLLFEPHCHLLVDNASDHDVRASFEAALKGKSDARRPVQLKSVSDCANLARVLGYFLKLVPELRTEVHGDIGRLIKGRTNHLKGPPEAEWLGWMAAIHVAELLIGTGPPANLIREFNERELQPIIEELLRRRINSPNRH</sequence>
<dbReference type="Proteomes" id="UP001225788">
    <property type="component" value="Chromosome"/>
</dbReference>
<accession>A0ABY9K6G1</accession>
<protein>
    <recommendedName>
        <fullName evidence="3">Replication protein</fullName>
    </recommendedName>
</protein>
<reference evidence="1 2" key="1">
    <citation type="submission" date="2023-08" db="EMBL/GenBank/DDBJ databases">
        <title>Pathogen: clinical or host-associated sample.</title>
        <authorList>
            <person name="Hergert J."/>
            <person name="Casey R."/>
            <person name="Wagner J."/>
            <person name="Young E.L."/>
            <person name="Oakeson K.F."/>
        </authorList>
    </citation>
    <scope>NUCLEOTIDE SEQUENCE [LARGE SCALE GENOMIC DNA]</scope>
    <source>
        <strain evidence="1 2">UPHL-collab-2</strain>
    </source>
</reference>
<evidence type="ECO:0000313" key="2">
    <source>
        <dbReference type="Proteomes" id="UP001225788"/>
    </source>
</evidence>
<organism evidence="1 2">
    <name type="scientific">Shinella oryzae</name>
    <dbReference type="NCBI Taxonomy" id="2871820"/>
    <lineage>
        <taxon>Bacteria</taxon>
        <taxon>Pseudomonadati</taxon>
        <taxon>Pseudomonadota</taxon>
        <taxon>Alphaproteobacteria</taxon>
        <taxon>Hyphomicrobiales</taxon>
        <taxon>Rhizobiaceae</taxon>
        <taxon>Shinella</taxon>
    </lineage>
</organism>